<protein>
    <submittedName>
        <fullName evidence="5">C-type lectin domain family 10 member A-like</fullName>
    </submittedName>
</protein>
<keyword evidence="3" id="KW-0472">Membrane</keyword>
<evidence type="ECO:0000256" key="1">
    <source>
        <dbReference type="ARBA" id="ARBA00022734"/>
    </source>
</evidence>
<feature type="domain" description="C-type lectin" evidence="4">
    <location>
        <begin position="144"/>
        <end position="263"/>
    </location>
</feature>
<dbReference type="InterPro" id="IPR050111">
    <property type="entry name" value="C-type_lectin/snaclec_domain"/>
</dbReference>
<dbReference type="InterPro" id="IPR033989">
    <property type="entry name" value="CD209-like_CTLD"/>
</dbReference>
<dbReference type="PANTHER" id="PTHR22803">
    <property type="entry name" value="MANNOSE, PHOSPHOLIPASE, LECTIN RECEPTOR RELATED"/>
    <property type="match status" value="1"/>
</dbReference>
<dbReference type="Pfam" id="PF00059">
    <property type="entry name" value="Lectin_C"/>
    <property type="match status" value="1"/>
</dbReference>
<dbReference type="SUPFAM" id="SSF56436">
    <property type="entry name" value="C-type lectin-like"/>
    <property type="match status" value="1"/>
</dbReference>
<feature type="transmembrane region" description="Helical" evidence="3">
    <location>
        <begin position="31"/>
        <end position="53"/>
    </location>
</feature>
<reference evidence="5" key="2">
    <citation type="submission" date="2025-09" db="UniProtKB">
        <authorList>
            <consortium name="Ensembl"/>
        </authorList>
    </citation>
    <scope>IDENTIFICATION</scope>
</reference>
<dbReference type="Gene3D" id="3.10.100.10">
    <property type="entry name" value="Mannose-Binding Protein A, subunit A"/>
    <property type="match status" value="1"/>
</dbReference>
<keyword evidence="2" id="KW-1015">Disulfide bond</keyword>
<evidence type="ECO:0000256" key="2">
    <source>
        <dbReference type="ARBA" id="ARBA00023157"/>
    </source>
</evidence>
<keyword evidence="3" id="KW-0812">Transmembrane</keyword>
<evidence type="ECO:0000313" key="5">
    <source>
        <dbReference type="Ensembl" id="ENSGWIP00000006986.1"/>
    </source>
</evidence>
<dbReference type="SMART" id="SM00034">
    <property type="entry name" value="CLECT"/>
    <property type="match status" value="1"/>
</dbReference>
<evidence type="ECO:0000259" key="4">
    <source>
        <dbReference type="PROSITE" id="PS50041"/>
    </source>
</evidence>
<dbReference type="InterPro" id="IPR016186">
    <property type="entry name" value="C-type_lectin-like/link_sf"/>
</dbReference>
<dbReference type="PROSITE" id="PS50041">
    <property type="entry name" value="C_TYPE_LECTIN_2"/>
    <property type="match status" value="1"/>
</dbReference>
<gene>
    <name evidence="5" type="primary">asgr1a</name>
</gene>
<dbReference type="CDD" id="cd03590">
    <property type="entry name" value="CLECT_DC-SIGN_like"/>
    <property type="match status" value="1"/>
</dbReference>
<sequence length="267" mass="30656">MTTEFHDDPEDESSSFWNKERPPVLLSVSRYRRWACPALTTVVLFALIVALAASNSRTWNRLWSVDQDLSIMNRSLNSQKEMMRLKFAVENNKDTLSSVSQALQQLSTLDSLKRTVASLRCSLQQIMNNGSQGAGCCPLGWDPSGSSCYYFSKDSLSWHEARDHCSSMESQLAILVSDEDWDFVSQHATRNFLWIGLSDERTGKWEWINHTPYVMNRRRWRPGQPDSWLGHGLGTGDEDCAHLHNDGRLNDLHCSTRLRYICQRHTQ</sequence>
<organism evidence="5 6">
    <name type="scientific">Gouania willdenowi</name>
    <name type="common">Blunt-snouted clingfish</name>
    <name type="synonym">Lepadogaster willdenowi</name>
    <dbReference type="NCBI Taxonomy" id="441366"/>
    <lineage>
        <taxon>Eukaryota</taxon>
        <taxon>Metazoa</taxon>
        <taxon>Chordata</taxon>
        <taxon>Craniata</taxon>
        <taxon>Vertebrata</taxon>
        <taxon>Euteleostomi</taxon>
        <taxon>Actinopterygii</taxon>
        <taxon>Neopterygii</taxon>
        <taxon>Teleostei</taxon>
        <taxon>Neoteleostei</taxon>
        <taxon>Acanthomorphata</taxon>
        <taxon>Ovalentaria</taxon>
        <taxon>Blenniimorphae</taxon>
        <taxon>Blenniiformes</taxon>
        <taxon>Gobiesocoidei</taxon>
        <taxon>Gobiesocidae</taxon>
        <taxon>Gobiesocinae</taxon>
        <taxon>Gouania</taxon>
    </lineage>
</organism>
<dbReference type="Ensembl" id="ENSGWIT00000007732.1">
    <property type="protein sequence ID" value="ENSGWIP00000006986.1"/>
    <property type="gene ID" value="ENSGWIG00000004086.1"/>
</dbReference>
<dbReference type="GO" id="GO:0030246">
    <property type="term" value="F:carbohydrate binding"/>
    <property type="evidence" value="ECO:0007669"/>
    <property type="project" value="UniProtKB-KW"/>
</dbReference>
<keyword evidence="6" id="KW-1185">Reference proteome</keyword>
<evidence type="ECO:0000256" key="3">
    <source>
        <dbReference type="SAM" id="Phobius"/>
    </source>
</evidence>
<evidence type="ECO:0000313" key="6">
    <source>
        <dbReference type="Proteomes" id="UP000694680"/>
    </source>
</evidence>
<proteinExistence type="predicted"/>
<dbReference type="AlphaFoldDB" id="A0A8C5DHX3"/>
<keyword evidence="3" id="KW-1133">Transmembrane helix</keyword>
<dbReference type="Proteomes" id="UP000694680">
    <property type="component" value="Unassembled WGS sequence"/>
</dbReference>
<dbReference type="InterPro" id="IPR018378">
    <property type="entry name" value="C-type_lectin_CS"/>
</dbReference>
<dbReference type="PROSITE" id="PS00615">
    <property type="entry name" value="C_TYPE_LECTIN_1"/>
    <property type="match status" value="1"/>
</dbReference>
<accession>A0A8C5DHX3</accession>
<dbReference type="InterPro" id="IPR016187">
    <property type="entry name" value="CTDL_fold"/>
</dbReference>
<name>A0A8C5DHX3_GOUWI</name>
<reference evidence="5" key="1">
    <citation type="submission" date="2025-08" db="UniProtKB">
        <authorList>
            <consortium name="Ensembl"/>
        </authorList>
    </citation>
    <scope>IDENTIFICATION</scope>
</reference>
<dbReference type="InterPro" id="IPR001304">
    <property type="entry name" value="C-type_lectin-like"/>
</dbReference>
<keyword evidence="1" id="KW-0430">Lectin</keyword>